<evidence type="ECO:0000313" key="1">
    <source>
        <dbReference type="EMBL" id="AXC50158.1"/>
    </source>
</evidence>
<dbReference type="AlphaFoldDB" id="A0A344PLA3"/>
<dbReference type="InterPro" id="IPR021251">
    <property type="entry name" value="DUF2793"/>
</dbReference>
<reference evidence="2" key="1">
    <citation type="submission" date="2018-07" db="EMBL/GenBank/DDBJ databases">
        <title>Genome sequencing of Paracoccus sp. SC2-6.</title>
        <authorList>
            <person name="Heo J."/>
            <person name="Kim S.-J."/>
            <person name="Kwon S.-W."/>
        </authorList>
    </citation>
    <scope>NUCLEOTIDE SEQUENCE [LARGE SCALE GENOMIC DNA]</scope>
    <source>
        <strain evidence="2">SC2-6</strain>
    </source>
</reference>
<dbReference type="Proteomes" id="UP000252023">
    <property type="component" value="Chromosome"/>
</dbReference>
<dbReference type="EMBL" id="CP030918">
    <property type="protein sequence ID" value="AXC50158.1"/>
    <property type="molecule type" value="Genomic_DNA"/>
</dbReference>
<dbReference type="RefSeq" id="WP_114076477.1">
    <property type="nucleotide sequence ID" value="NZ_CP030918.1"/>
</dbReference>
<dbReference type="KEGG" id="pars:DRW48_11020"/>
<accession>A0A344PLA3</accession>
<evidence type="ECO:0000313" key="2">
    <source>
        <dbReference type="Proteomes" id="UP000252023"/>
    </source>
</evidence>
<dbReference type="OrthoDB" id="564699at2"/>
<dbReference type="Pfam" id="PF10983">
    <property type="entry name" value="DUF2793"/>
    <property type="match status" value="1"/>
</dbReference>
<name>A0A344PLA3_9RHOB</name>
<proteinExistence type="predicted"/>
<keyword evidence="2" id="KW-1185">Reference proteome</keyword>
<organism evidence="1 2">
    <name type="scientific">Paracoccus suum</name>
    <dbReference type="NCBI Taxonomy" id="2259340"/>
    <lineage>
        <taxon>Bacteria</taxon>
        <taxon>Pseudomonadati</taxon>
        <taxon>Pseudomonadota</taxon>
        <taxon>Alphaproteobacteria</taxon>
        <taxon>Rhodobacterales</taxon>
        <taxon>Paracoccaceae</taxon>
        <taxon>Paracoccus</taxon>
    </lineage>
</organism>
<gene>
    <name evidence="1" type="ORF">DRW48_11020</name>
</gene>
<sequence>MSDTTSRLKLPLLQAAQAQKHVTLNESLVRLDGLVNLVLEEANRLAPPEVVVDGLCYGVAPGAVDAWAGQGGQIAIGSNGGWVYVAPRPGMSAWDRSTGARLVWAGSGGWIVGALTLAASGAGMVAGVAELEVTLTAGTSITTGLVIPSGAMVIGANARVKQTVTGTLTSWQLGTAGALDRFGKGLGLTVGSWARGILSAPMTYWDPAPLILTSTGGAFAGGKIRLAIHWWELRLPD</sequence>
<protein>
    <submittedName>
        <fullName evidence="1">DUF2793 domain-containing protein</fullName>
    </submittedName>
</protein>